<feature type="transmembrane region" description="Helical" evidence="8">
    <location>
        <begin position="6"/>
        <end position="22"/>
    </location>
</feature>
<feature type="transmembrane region" description="Helical" evidence="8">
    <location>
        <begin position="309"/>
        <end position="325"/>
    </location>
</feature>
<dbReference type="GO" id="GO:0000030">
    <property type="term" value="F:mannosyltransferase activity"/>
    <property type="evidence" value="ECO:0007669"/>
    <property type="project" value="InterPro"/>
</dbReference>
<dbReference type="Proteomes" id="UP000034004">
    <property type="component" value="Unassembled WGS sequence"/>
</dbReference>
<evidence type="ECO:0000256" key="7">
    <source>
        <dbReference type="ARBA" id="ARBA00023136"/>
    </source>
</evidence>
<dbReference type="EMBL" id="LBPR01000017">
    <property type="protein sequence ID" value="KKP60998.1"/>
    <property type="molecule type" value="Genomic_DNA"/>
</dbReference>
<sequence>MKKLDYFILSTILIIAFIFRLYKINTPLADLHSWRQADTASVARNYVKNGIDLFHPVYDDLSNVQSGIDNPNGYRMVEFPIYNAIVAILYKIFPIFTLEIWGRLTTVIFSLIIISIIYYLLLKESSRLSAIFASLTYAIFPFFVFFSRVILPETTALAFSMLAIFFFYQNVEHKEKGLKSIIYYLVSSILFAGALLIKPTIIFYFFPILVIFFRKYKFSLLKKLNFYLYFIITLVPLFYWRAYIKNFPEGIPYSDWLFTSVNTAQGLKSILFRPSFFRWIFFERINNLILGGYLTVFMILGVIAKQKKYLLINFVFSALAYIFVFQGGNLQHEYYQTLILPVLAIMIGLGVSFVFDHKKYFIHPIFVSILVFFLFGFSFYFSYSRVVDYYKYSQELVQEANIINSLTDPKDKIVTDRTGDTTLLYLANRRGAPAIFKEPIELKDLGYKYLITSSDTQIKRMGSDYEIIFENEKFTLFKL</sequence>
<comment type="caution">
    <text evidence="10">The sequence shown here is derived from an EMBL/GenBank/DDBJ whole genome shotgun (WGS) entry which is preliminary data.</text>
</comment>
<dbReference type="GO" id="GO:0006493">
    <property type="term" value="P:protein O-linked glycosylation"/>
    <property type="evidence" value="ECO:0007669"/>
    <property type="project" value="InterPro"/>
</dbReference>
<comment type="subcellular location">
    <subcellularLocation>
        <location evidence="1">Cell membrane</location>
        <topology evidence="1">Multi-pass membrane protein</topology>
    </subcellularLocation>
</comment>
<dbReference type="Pfam" id="PF02366">
    <property type="entry name" value="PMT"/>
    <property type="match status" value="1"/>
</dbReference>
<dbReference type="GO" id="GO:0009103">
    <property type="term" value="P:lipopolysaccharide biosynthetic process"/>
    <property type="evidence" value="ECO:0007669"/>
    <property type="project" value="UniProtKB-ARBA"/>
</dbReference>
<keyword evidence="6 8" id="KW-1133">Transmembrane helix</keyword>
<evidence type="ECO:0000256" key="2">
    <source>
        <dbReference type="ARBA" id="ARBA00022475"/>
    </source>
</evidence>
<gene>
    <name evidence="10" type="ORF">UR56_C0017G0007</name>
</gene>
<evidence type="ECO:0000256" key="3">
    <source>
        <dbReference type="ARBA" id="ARBA00022676"/>
    </source>
</evidence>
<name>A0A0G0AUZ2_9BACT</name>
<protein>
    <submittedName>
        <fullName evidence="10">Glycosyl transferase family 39</fullName>
    </submittedName>
</protein>
<reference evidence="10 11" key="1">
    <citation type="journal article" date="2015" name="Nature">
        <title>rRNA introns, odd ribosomes, and small enigmatic genomes across a large radiation of phyla.</title>
        <authorList>
            <person name="Brown C.T."/>
            <person name="Hug L.A."/>
            <person name="Thomas B.C."/>
            <person name="Sharon I."/>
            <person name="Castelle C.J."/>
            <person name="Singh A."/>
            <person name="Wilkins M.J."/>
            <person name="Williams K.H."/>
            <person name="Banfield J.F."/>
        </authorList>
    </citation>
    <scope>NUCLEOTIDE SEQUENCE [LARGE SCALE GENOMIC DNA]</scope>
</reference>
<keyword evidence="3" id="KW-0328">Glycosyltransferase</keyword>
<feature type="transmembrane region" description="Helical" evidence="8">
    <location>
        <begin position="226"/>
        <end position="244"/>
    </location>
</feature>
<organism evidence="10 11">
    <name type="scientific">Candidatus Roizmanbacteria bacterium GW2011_GWC2_34_23</name>
    <dbReference type="NCBI Taxonomy" id="1618484"/>
    <lineage>
        <taxon>Bacteria</taxon>
        <taxon>Candidatus Roizmaniibacteriota</taxon>
    </lineage>
</organism>
<evidence type="ECO:0000256" key="6">
    <source>
        <dbReference type="ARBA" id="ARBA00022989"/>
    </source>
</evidence>
<evidence type="ECO:0000259" key="9">
    <source>
        <dbReference type="Pfam" id="PF02366"/>
    </source>
</evidence>
<dbReference type="GO" id="GO:0016763">
    <property type="term" value="F:pentosyltransferase activity"/>
    <property type="evidence" value="ECO:0007669"/>
    <property type="project" value="TreeGrafter"/>
</dbReference>
<feature type="transmembrane region" description="Helical" evidence="8">
    <location>
        <begin position="337"/>
        <end position="355"/>
    </location>
</feature>
<dbReference type="GO" id="GO:0005886">
    <property type="term" value="C:plasma membrane"/>
    <property type="evidence" value="ECO:0007669"/>
    <property type="project" value="UniProtKB-SubCell"/>
</dbReference>
<feature type="transmembrane region" description="Helical" evidence="8">
    <location>
        <begin position="285"/>
        <end position="303"/>
    </location>
</feature>
<dbReference type="PANTHER" id="PTHR33908:SF11">
    <property type="entry name" value="MEMBRANE PROTEIN"/>
    <property type="match status" value="1"/>
</dbReference>
<proteinExistence type="predicted"/>
<keyword evidence="2" id="KW-1003">Cell membrane</keyword>
<keyword evidence="4 10" id="KW-0808">Transferase</keyword>
<feature type="transmembrane region" description="Helical" evidence="8">
    <location>
        <begin position="104"/>
        <end position="121"/>
    </location>
</feature>
<dbReference type="InterPro" id="IPR050297">
    <property type="entry name" value="LipidA_mod_glycosyltrf_83"/>
</dbReference>
<dbReference type="InterPro" id="IPR003342">
    <property type="entry name" value="ArnT-like_N"/>
</dbReference>
<evidence type="ECO:0000313" key="10">
    <source>
        <dbReference type="EMBL" id="KKP60998.1"/>
    </source>
</evidence>
<dbReference type="PANTHER" id="PTHR33908">
    <property type="entry name" value="MANNOSYLTRANSFERASE YKCB-RELATED"/>
    <property type="match status" value="1"/>
</dbReference>
<accession>A0A0G0AUZ2</accession>
<feature type="transmembrane region" description="Helical" evidence="8">
    <location>
        <begin position="361"/>
        <end position="383"/>
    </location>
</feature>
<evidence type="ECO:0000256" key="1">
    <source>
        <dbReference type="ARBA" id="ARBA00004651"/>
    </source>
</evidence>
<evidence type="ECO:0000256" key="5">
    <source>
        <dbReference type="ARBA" id="ARBA00022692"/>
    </source>
</evidence>
<keyword evidence="7 8" id="KW-0472">Membrane</keyword>
<dbReference type="AlphaFoldDB" id="A0A0G0AUZ2"/>
<feature type="domain" description="ArnT-like N-terminal" evidence="9">
    <location>
        <begin position="11"/>
        <end position="228"/>
    </location>
</feature>
<feature type="transmembrane region" description="Helical" evidence="8">
    <location>
        <begin position="128"/>
        <end position="144"/>
    </location>
</feature>
<evidence type="ECO:0000256" key="8">
    <source>
        <dbReference type="SAM" id="Phobius"/>
    </source>
</evidence>
<evidence type="ECO:0000256" key="4">
    <source>
        <dbReference type="ARBA" id="ARBA00022679"/>
    </source>
</evidence>
<keyword evidence="5 8" id="KW-0812">Transmembrane</keyword>
<dbReference type="STRING" id="1618484.UR56_C0017G0007"/>
<feature type="transmembrane region" description="Helical" evidence="8">
    <location>
        <begin position="181"/>
        <end position="206"/>
    </location>
</feature>
<evidence type="ECO:0000313" key="11">
    <source>
        <dbReference type="Proteomes" id="UP000034004"/>
    </source>
</evidence>